<dbReference type="EMBL" id="KZ668651">
    <property type="protein sequence ID" value="PPR87269.1"/>
    <property type="molecule type" value="Genomic_DNA"/>
</dbReference>
<dbReference type="InterPro" id="IPR036390">
    <property type="entry name" value="WH_DNA-bd_sf"/>
</dbReference>
<dbReference type="GO" id="GO:0006952">
    <property type="term" value="P:defense response"/>
    <property type="evidence" value="ECO:0007669"/>
    <property type="project" value="UniProtKB-KW"/>
</dbReference>
<evidence type="ECO:0000313" key="6">
    <source>
        <dbReference type="EMBL" id="PPR87269.1"/>
    </source>
</evidence>
<dbReference type="InterPro" id="IPR058192">
    <property type="entry name" value="WHD_ROQ1-like"/>
</dbReference>
<keyword evidence="4" id="KW-0520">NAD</keyword>
<evidence type="ECO:0000256" key="4">
    <source>
        <dbReference type="ARBA" id="ARBA00023027"/>
    </source>
</evidence>
<dbReference type="Pfam" id="PF23282">
    <property type="entry name" value="WHD_ROQ1"/>
    <property type="match status" value="1"/>
</dbReference>
<dbReference type="PRINTS" id="PR00364">
    <property type="entry name" value="DISEASERSIST"/>
</dbReference>
<sequence length="1300" mass="147934">MMNVFFHDEIPEPLSPASASFTRLKHHVFLSFRGEDTRLNFTAHLLKALKDTGMNVFFDEETLEKGEQLSQALSRAIAASNLSIIVLSVDYASSKSCLAELSDIMRRKDTQGHIVLPIFYHVNPSDVRNLGGSFKKSFNGHGSNRLPQVQRWKTAFAEVGKLKGWHIEGGKFESTSAELVGIDDQKQTILRLIEQEDSRLIGLWGQGGIGKTTLSDVIYNEISHNFENTYFLLNVREKLKKQGMESLRNQLLSELLNQAIHVDTPSIGSTLIQERLNNKRVLVVLDDVNDSDQIDCFGVKHFGDGSKIIVTSRDRQVLKNGGVDKIHEVKKLNDNDSLQLFSTFAFKQLNPAADFRDLSNKFVEYAQRSPLALRVLGSKLYKKSRTEWESEVDKLKEYDQPKISHILRSSYDDLDEVEKNIFLDIAIFFKGTLKKDVEEILSCCYKGAVCGISNLIDKCLLDNTSYNGWICMHDMLEEMGKDIVRKESIDPGKRSRLWSAKDVYQVLKYNKGINLIQGIKLDMSQIDNLQLHHSIFEGMINLRIIFFYTPGIFWGKCPAEKLLKDQVDSVSLPDELRYLCWDYYPFKYLSGFNPKNLVVLKLAHGHIERLWNDDDHQVYSFVLSSSKSLVNLREIDVAGCKKLRKIPSLLGAINLEILECRWCESLVELPCLNHLASLKKLGLTGCNNLKTFPEVPKHFSILELDRTKIEEVPASIEHLVGLRKLCLKNSNVNIVSSNISKLESLRDMDLSHCPMVEFPEIPRSLTDLNLSETQIEEVCLSLATPSNLQSLNMSGSRVKIVSIKMESLRDLNLSHCPIVKFPEIPRSLAKLNLSGTQIEEVSLSLDSLFNLQTLDMSCSRVKSLSIKMESLCDLNLSHCPMIEFPEIPRSLRELNLSGTQIKEANLSLDSLNNLQKLKMSCSSIQKLQCNIIMFGSREIPIVDVSSPILMSKSIYRLEMDHCESLKLLSELPPYIQYLDAHGCTSLEKVSFTDKNSYQLDPLDDDVVDWFYMLFCNCFSLNQDSIDNIEANAILKIGYLAEKLRLTWEDAFGPIILFCCFPGNKISANKFEYQSMSSSLVLKIAPNESSGSRSLVFSICLVVDLTRCHHHESLKFICKYQLTTASGGGNEKFTSEWSSFIEDETEWKYMGDHVLILFREDMVKKDKDYEEASFEFYIENPKYNVEGEEIEEEYIKVEKCDQLIKSHNMSAGYGSVGSVGEVTFVSTLPDSTSTERIDNFDYVKRALSFRVVGDEHMLRNYRSFTSVNKIYNDGRAYTILFSFRSWGFVFTMIIRLNINLG</sequence>
<dbReference type="InterPro" id="IPR042197">
    <property type="entry name" value="Apaf_helical"/>
</dbReference>
<dbReference type="PANTHER" id="PTHR11017:SF479">
    <property type="entry name" value="DISEASE RESISTANCE PROTEIN (TIR-NBS-LRR CLASS) FAMILY"/>
    <property type="match status" value="1"/>
</dbReference>
<dbReference type="FunFam" id="3.40.50.10140:FF:000007">
    <property type="entry name" value="Disease resistance protein (TIR-NBS-LRR class)"/>
    <property type="match status" value="1"/>
</dbReference>
<gene>
    <name evidence="6" type="ORF">GOBAR_AA33416</name>
</gene>
<dbReference type="InterPro" id="IPR027417">
    <property type="entry name" value="P-loop_NTPase"/>
</dbReference>
<dbReference type="Gene3D" id="3.40.50.300">
    <property type="entry name" value="P-loop containing nucleotide triphosphate hydrolases"/>
    <property type="match status" value="1"/>
</dbReference>
<dbReference type="InterPro" id="IPR023393">
    <property type="entry name" value="START-like_dom_sf"/>
</dbReference>
<dbReference type="InterPro" id="IPR035897">
    <property type="entry name" value="Toll_tir_struct_dom_sf"/>
</dbReference>
<dbReference type="Gene3D" id="3.80.10.10">
    <property type="entry name" value="Ribonuclease Inhibitor"/>
    <property type="match status" value="3"/>
</dbReference>
<evidence type="ECO:0000256" key="2">
    <source>
        <dbReference type="ARBA" id="ARBA00022737"/>
    </source>
</evidence>
<dbReference type="GO" id="GO:0043531">
    <property type="term" value="F:ADP binding"/>
    <property type="evidence" value="ECO:0007669"/>
    <property type="project" value="InterPro"/>
</dbReference>
<dbReference type="Gene3D" id="1.10.8.430">
    <property type="entry name" value="Helical domain of apoptotic protease-activating factors"/>
    <property type="match status" value="1"/>
</dbReference>
<organism evidence="6 7">
    <name type="scientific">Gossypium barbadense</name>
    <name type="common">Sea Island cotton</name>
    <name type="synonym">Hibiscus barbadensis</name>
    <dbReference type="NCBI Taxonomy" id="3634"/>
    <lineage>
        <taxon>Eukaryota</taxon>
        <taxon>Viridiplantae</taxon>
        <taxon>Streptophyta</taxon>
        <taxon>Embryophyta</taxon>
        <taxon>Tracheophyta</taxon>
        <taxon>Spermatophyta</taxon>
        <taxon>Magnoliopsida</taxon>
        <taxon>eudicotyledons</taxon>
        <taxon>Gunneridae</taxon>
        <taxon>Pentapetalae</taxon>
        <taxon>rosids</taxon>
        <taxon>malvids</taxon>
        <taxon>Malvales</taxon>
        <taxon>Malvaceae</taxon>
        <taxon>Malvoideae</taxon>
        <taxon>Gossypium</taxon>
    </lineage>
</organism>
<dbReference type="Pfam" id="PF00931">
    <property type="entry name" value="NB-ARC"/>
    <property type="match status" value="1"/>
</dbReference>
<dbReference type="OrthoDB" id="979580at2759"/>
<dbReference type="SUPFAM" id="SSF55961">
    <property type="entry name" value="Bet v1-like"/>
    <property type="match status" value="1"/>
</dbReference>
<keyword evidence="3" id="KW-0611">Plant defense</keyword>
<dbReference type="SUPFAM" id="SSF52540">
    <property type="entry name" value="P-loop containing nucleoside triphosphate hydrolases"/>
    <property type="match status" value="1"/>
</dbReference>
<evidence type="ECO:0000256" key="1">
    <source>
        <dbReference type="ARBA" id="ARBA00022614"/>
    </source>
</evidence>
<keyword evidence="1" id="KW-0433">Leucine-rich repeat</keyword>
<dbReference type="InterPro" id="IPR000157">
    <property type="entry name" value="TIR_dom"/>
</dbReference>
<dbReference type="PANTHER" id="PTHR11017">
    <property type="entry name" value="LEUCINE-RICH REPEAT-CONTAINING PROTEIN"/>
    <property type="match status" value="1"/>
</dbReference>
<accession>A0A2P5W863</accession>
<dbReference type="SUPFAM" id="SSF46785">
    <property type="entry name" value="Winged helix' DNA-binding domain"/>
    <property type="match status" value="1"/>
</dbReference>
<reference evidence="6 7" key="1">
    <citation type="submission" date="2015-01" db="EMBL/GenBank/DDBJ databases">
        <title>Genome of allotetraploid Gossypium barbadense reveals genomic plasticity and fiber elongation in cotton evolution.</title>
        <authorList>
            <person name="Chen X."/>
            <person name="Liu X."/>
            <person name="Zhao B."/>
            <person name="Zheng H."/>
            <person name="Hu Y."/>
            <person name="Lu G."/>
            <person name="Yang C."/>
            <person name="Chen J."/>
            <person name="Shan C."/>
            <person name="Zhang L."/>
            <person name="Zhou Y."/>
            <person name="Wang L."/>
            <person name="Guo W."/>
            <person name="Bai Y."/>
            <person name="Ruan J."/>
            <person name="Shangguan X."/>
            <person name="Mao Y."/>
            <person name="Jiang J."/>
            <person name="Zhu Y."/>
            <person name="Lei J."/>
            <person name="Kang H."/>
            <person name="Chen S."/>
            <person name="He X."/>
            <person name="Wang R."/>
            <person name="Wang Y."/>
            <person name="Chen J."/>
            <person name="Wang L."/>
            <person name="Yu S."/>
            <person name="Wang B."/>
            <person name="Wei J."/>
            <person name="Song S."/>
            <person name="Lu X."/>
            <person name="Gao Z."/>
            <person name="Gu W."/>
            <person name="Deng X."/>
            <person name="Ma D."/>
            <person name="Wang S."/>
            <person name="Liang W."/>
            <person name="Fang L."/>
            <person name="Cai C."/>
            <person name="Zhu X."/>
            <person name="Zhou B."/>
            <person name="Zhang Y."/>
            <person name="Chen Z."/>
            <person name="Xu S."/>
            <person name="Zhu R."/>
            <person name="Wang S."/>
            <person name="Zhang T."/>
            <person name="Zhao G."/>
        </authorList>
    </citation>
    <scope>NUCLEOTIDE SEQUENCE [LARGE SCALE GENOMIC DNA]</scope>
    <source>
        <strain evidence="7">cv. Xinhai21</strain>
        <tissue evidence="6">Leaf</tissue>
    </source>
</reference>
<dbReference type="SUPFAM" id="SSF52058">
    <property type="entry name" value="L domain-like"/>
    <property type="match status" value="2"/>
</dbReference>
<dbReference type="SUPFAM" id="SSF52200">
    <property type="entry name" value="Toll/Interleukin receptor TIR domain"/>
    <property type="match status" value="1"/>
</dbReference>
<keyword evidence="2" id="KW-0677">Repeat</keyword>
<evidence type="ECO:0000313" key="7">
    <source>
        <dbReference type="Proteomes" id="UP000239757"/>
    </source>
</evidence>
<dbReference type="InterPro" id="IPR044974">
    <property type="entry name" value="Disease_R_plants"/>
</dbReference>
<dbReference type="Gene3D" id="3.30.530.20">
    <property type="match status" value="1"/>
</dbReference>
<dbReference type="Pfam" id="PF01582">
    <property type="entry name" value="TIR"/>
    <property type="match status" value="1"/>
</dbReference>
<name>A0A2P5W863_GOSBA</name>
<protein>
    <recommendedName>
        <fullName evidence="5">TIR domain-containing protein</fullName>
    </recommendedName>
</protein>
<proteinExistence type="predicted"/>
<evidence type="ECO:0000256" key="3">
    <source>
        <dbReference type="ARBA" id="ARBA00022821"/>
    </source>
</evidence>
<dbReference type="Gene3D" id="3.40.50.10140">
    <property type="entry name" value="Toll/interleukin-1 receptor homology (TIR) domain"/>
    <property type="match status" value="1"/>
</dbReference>
<dbReference type="PROSITE" id="PS50104">
    <property type="entry name" value="TIR"/>
    <property type="match status" value="1"/>
</dbReference>
<dbReference type="GO" id="GO:0007165">
    <property type="term" value="P:signal transduction"/>
    <property type="evidence" value="ECO:0007669"/>
    <property type="project" value="InterPro"/>
</dbReference>
<feature type="domain" description="TIR" evidence="5">
    <location>
        <begin position="24"/>
        <end position="179"/>
    </location>
</feature>
<dbReference type="InterPro" id="IPR032675">
    <property type="entry name" value="LRR_dom_sf"/>
</dbReference>
<dbReference type="SMART" id="SM00255">
    <property type="entry name" value="TIR"/>
    <property type="match status" value="1"/>
</dbReference>
<evidence type="ECO:0000259" key="5">
    <source>
        <dbReference type="PROSITE" id="PS50104"/>
    </source>
</evidence>
<dbReference type="Proteomes" id="UP000239757">
    <property type="component" value="Unassembled WGS sequence"/>
</dbReference>
<dbReference type="InterPro" id="IPR002182">
    <property type="entry name" value="NB-ARC"/>
</dbReference>